<dbReference type="SUPFAM" id="SSF54928">
    <property type="entry name" value="RNA-binding domain, RBD"/>
    <property type="match status" value="2"/>
</dbReference>
<dbReference type="GO" id="GO:0005737">
    <property type="term" value="C:cytoplasm"/>
    <property type="evidence" value="ECO:0007669"/>
    <property type="project" value="TreeGrafter"/>
</dbReference>
<dbReference type="InterPro" id="IPR050374">
    <property type="entry name" value="RRT5_SRSF_SR"/>
</dbReference>
<dbReference type="GO" id="GO:1990904">
    <property type="term" value="C:ribonucleoprotein complex"/>
    <property type="evidence" value="ECO:0007669"/>
    <property type="project" value="TreeGrafter"/>
</dbReference>
<evidence type="ECO:0000256" key="1">
    <source>
        <dbReference type="ARBA" id="ARBA00022884"/>
    </source>
</evidence>
<gene>
    <name evidence="4" type="ORF">BJ684DRAFT_236</name>
</gene>
<dbReference type="AlphaFoldDB" id="A0A4P9Y5Y6"/>
<dbReference type="GO" id="GO:0003729">
    <property type="term" value="F:mRNA binding"/>
    <property type="evidence" value="ECO:0007669"/>
    <property type="project" value="TreeGrafter"/>
</dbReference>
<feature type="non-terminal residue" evidence="4">
    <location>
        <position position="1"/>
    </location>
</feature>
<organism evidence="4 5">
    <name type="scientific">Piptocephalis cylindrospora</name>
    <dbReference type="NCBI Taxonomy" id="1907219"/>
    <lineage>
        <taxon>Eukaryota</taxon>
        <taxon>Fungi</taxon>
        <taxon>Fungi incertae sedis</taxon>
        <taxon>Zoopagomycota</taxon>
        <taxon>Zoopagomycotina</taxon>
        <taxon>Zoopagomycetes</taxon>
        <taxon>Zoopagales</taxon>
        <taxon>Piptocephalidaceae</taxon>
        <taxon>Piptocephalis</taxon>
    </lineage>
</organism>
<evidence type="ECO:0000259" key="3">
    <source>
        <dbReference type="PROSITE" id="PS50102"/>
    </source>
</evidence>
<evidence type="ECO:0000313" key="4">
    <source>
        <dbReference type="EMBL" id="RKP14417.1"/>
    </source>
</evidence>
<sequence length="188" mass="20845">LPFIVAWQDLKDLFRECGTVLRANIMYGRDGRSRGYGTVLYASAEEAANAIQRLNGFEWYGRRMEVREDRSIVDVQGPSPAPQSFTGDASSVSTNENGIISTSIQGENGEKAQIFVGNLPFDVQWPVLKELFRTVGHVIRADIVMGPEGKSRGYGTVLFATAQEARQAIDTFDGHLLHGRSLHVRMDK</sequence>
<name>A0A4P9Y5Y6_9FUNG</name>
<dbReference type="SMART" id="SM00360">
    <property type="entry name" value="RRM"/>
    <property type="match status" value="2"/>
</dbReference>
<dbReference type="Proteomes" id="UP000267251">
    <property type="component" value="Unassembled WGS sequence"/>
</dbReference>
<dbReference type="PROSITE" id="PS50102">
    <property type="entry name" value="RRM"/>
    <property type="match status" value="2"/>
</dbReference>
<feature type="domain" description="RRM" evidence="3">
    <location>
        <begin position="1"/>
        <end position="71"/>
    </location>
</feature>
<keyword evidence="5" id="KW-1185">Reference proteome</keyword>
<keyword evidence="1 2" id="KW-0694">RNA-binding</keyword>
<dbReference type="PANTHER" id="PTHR23003">
    <property type="entry name" value="RNA RECOGNITION MOTIF RRM DOMAIN CONTAINING PROTEIN"/>
    <property type="match status" value="1"/>
</dbReference>
<evidence type="ECO:0000256" key="2">
    <source>
        <dbReference type="PROSITE-ProRule" id="PRU00176"/>
    </source>
</evidence>
<dbReference type="OrthoDB" id="1049195at2759"/>
<dbReference type="FunFam" id="3.30.70.330:FF:000034">
    <property type="entry name" value="heterogeneous nuclear ribonucleoprotein M isoform X1"/>
    <property type="match status" value="1"/>
</dbReference>
<dbReference type="Pfam" id="PF00076">
    <property type="entry name" value="RRM_1"/>
    <property type="match status" value="2"/>
</dbReference>
<reference evidence="5" key="1">
    <citation type="journal article" date="2018" name="Nat. Microbiol.">
        <title>Leveraging single-cell genomics to expand the fungal tree of life.</title>
        <authorList>
            <person name="Ahrendt S.R."/>
            <person name="Quandt C.A."/>
            <person name="Ciobanu D."/>
            <person name="Clum A."/>
            <person name="Salamov A."/>
            <person name="Andreopoulos B."/>
            <person name="Cheng J.F."/>
            <person name="Woyke T."/>
            <person name="Pelin A."/>
            <person name="Henrissat B."/>
            <person name="Reynolds N.K."/>
            <person name="Benny G.L."/>
            <person name="Smith M.E."/>
            <person name="James T.Y."/>
            <person name="Grigoriev I.V."/>
        </authorList>
    </citation>
    <scope>NUCLEOTIDE SEQUENCE [LARGE SCALE GENOMIC DNA]</scope>
</reference>
<dbReference type="InterPro" id="IPR000504">
    <property type="entry name" value="RRM_dom"/>
</dbReference>
<proteinExistence type="predicted"/>
<dbReference type="GO" id="GO:0005634">
    <property type="term" value="C:nucleus"/>
    <property type="evidence" value="ECO:0007669"/>
    <property type="project" value="TreeGrafter"/>
</dbReference>
<evidence type="ECO:0000313" key="5">
    <source>
        <dbReference type="Proteomes" id="UP000267251"/>
    </source>
</evidence>
<accession>A0A4P9Y5Y6</accession>
<dbReference type="PANTHER" id="PTHR23003:SF64">
    <property type="entry name" value="RRM DOMAIN-CONTAINING PROTEIN"/>
    <property type="match status" value="1"/>
</dbReference>
<dbReference type="InterPro" id="IPR035979">
    <property type="entry name" value="RBD_domain_sf"/>
</dbReference>
<dbReference type="Gene3D" id="3.30.70.330">
    <property type="match status" value="2"/>
</dbReference>
<dbReference type="InterPro" id="IPR012677">
    <property type="entry name" value="Nucleotide-bd_a/b_plait_sf"/>
</dbReference>
<feature type="domain" description="RRM" evidence="3">
    <location>
        <begin position="112"/>
        <end position="188"/>
    </location>
</feature>
<dbReference type="EMBL" id="KZ987838">
    <property type="protein sequence ID" value="RKP14417.1"/>
    <property type="molecule type" value="Genomic_DNA"/>
</dbReference>
<feature type="non-terminal residue" evidence="4">
    <location>
        <position position="188"/>
    </location>
</feature>
<protein>
    <recommendedName>
        <fullName evidence="3">RRM domain-containing protein</fullName>
    </recommendedName>
</protein>